<organism evidence="9 10">
    <name type="scientific">Lachancea dasiensis</name>
    <dbReference type="NCBI Taxonomy" id="1072105"/>
    <lineage>
        <taxon>Eukaryota</taxon>
        <taxon>Fungi</taxon>
        <taxon>Dikarya</taxon>
        <taxon>Ascomycota</taxon>
        <taxon>Saccharomycotina</taxon>
        <taxon>Saccharomycetes</taxon>
        <taxon>Saccharomycetales</taxon>
        <taxon>Saccharomycetaceae</taxon>
        <taxon>Lachancea</taxon>
    </lineage>
</organism>
<feature type="compositionally biased region" description="Low complexity" evidence="5">
    <location>
        <begin position="417"/>
        <end position="426"/>
    </location>
</feature>
<dbReference type="GO" id="GO:0007189">
    <property type="term" value="P:adenylate cyclase-activating G protein-coupled receptor signaling pathway"/>
    <property type="evidence" value="ECO:0007669"/>
    <property type="project" value="TreeGrafter"/>
</dbReference>
<evidence type="ECO:0000256" key="5">
    <source>
        <dbReference type="SAM" id="MobiDB-lite"/>
    </source>
</evidence>
<dbReference type="GO" id="GO:0010255">
    <property type="term" value="P:glucose mediated signaling pathway"/>
    <property type="evidence" value="ECO:0007669"/>
    <property type="project" value="EnsemblFungi"/>
</dbReference>
<feature type="domain" description="Glucose receptor Git3-like N-terminal" evidence="7">
    <location>
        <begin position="59"/>
        <end position="284"/>
    </location>
</feature>
<reference evidence="10" key="1">
    <citation type="submission" date="2016-03" db="EMBL/GenBank/DDBJ databases">
        <authorList>
            <person name="Devillers H."/>
        </authorList>
    </citation>
    <scope>NUCLEOTIDE SEQUENCE [LARGE SCALE GENOMIC DNA]</scope>
</reference>
<evidence type="ECO:0000313" key="9">
    <source>
        <dbReference type="EMBL" id="SCU80532.1"/>
    </source>
</evidence>
<dbReference type="GO" id="GO:0007124">
    <property type="term" value="P:pseudohyphal growth"/>
    <property type="evidence" value="ECO:0007669"/>
    <property type="project" value="EnsemblFungi"/>
</dbReference>
<dbReference type="GO" id="GO:0005886">
    <property type="term" value="C:plasma membrane"/>
    <property type="evidence" value="ECO:0007669"/>
    <property type="project" value="EnsemblFungi"/>
</dbReference>
<dbReference type="InterPro" id="IPR022596">
    <property type="entry name" value="GPR1/2/3_C"/>
</dbReference>
<dbReference type="Pfam" id="PF11710">
    <property type="entry name" value="Git3"/>
    <property type="match status" value="1"/>
</dbReference>
<feature type="domain" description="G protein-coupled receptor GPR1/2/3 C-terminal" evidence="8">
    <location>
        <begin position="546"/>
        <end position="621"/>
    </location>
</feature>
<feature type="transmembrane region" description="Helical" evidence="6">
    <location>
        <begin position="556"/>
        <end position="576"/>
    </location>
</feature>
<dbReference type="Gene3D" id="1.20.1070.10">
    <property type="entry name" value="Rhodopsin 7-helix transmembrane proteins"/>
    <property type="match status" value="1"/>
</dbReference>
<sequence>MASISTETRSISLPNTTFVVGDRVIKPVSLNRTWNTTTVNQLLGLPGMFSTYTKGELLRLRGIAITSSSLSIIFAFFGIFLILCIDKRRKVFRHHLIFFLISCDLLKALVLLIYPIAILCENRVYGFPAFYNTLGWFTSFAIEGADFAIAIFAIHFALLIFVPSWKWQNKSTGNMEGGLYYLRHYLIPVTFLLPMILASLAFIEFNSYIPVNVNDKVILDNNKFGFRFQARVGGYKAMSAWCYLAPRPWWYRLVLSWGPRYFIIILIFTIYISIYVFVSRENRKIKNQIGSFRYESSVNIHGDRDSKGRLLSLNQRLMLYFKYATKKLGIRKVVRSVVNFFFLYLEDYNEEDGEISNQDENFESLTRVCSLGAVGESAGLPQHSSGNQYPALGAQRPQMPLRGNSPTPNYPKRIPTRRMSSSTSPRALSSVLLGPEDAQVAHSTSNGSRNSNLNYANHENHNTTEPKQINGAPYNDAKKPGTVPRGKKTEGQGYGTRKSGTGPSGPVGGESADDRSEAGPSVVALDPNHIIGLQQNFQSETYQDFKKRRAQIQKQLRSIFIYPCSYVIIWTFPFIVDVVQYHNEVVHGPIVWLSYIATFMQPFSCCVDVLVFVYRERPWRHSWAAITRKELYNNYSLKGEIGEQAIREICNSEMGKRGWFFRGRWSKLECWRHKPQRWKRVAWFCYRFFKGFVKNDYNFDDRCNDAAYWDEYYLGKRAENEHPANTRLRCSEALKEVLDIDNVRKGSYISGSTGEIIYENQGYVRIPLLWRLVHMLPMLEGIDLDELDYEIRSSQHRNNLDIPGLNLALQNITQYDSTGAVASVFKPDYDMTNIADQSSLPNNNFPPRPPPLHRSKYSSSRTSQISQSPFINLTRGSTNDQRVTSSSHAGVSGGQAGRTSLEDESLDQANNQDEASGDTMDFMDFLKG</sequence>
<feature type="transmembrane region" description="Helical" evidence="6">
    <location>
        <begin position="592"/>
        <end position="614"/>
    </location>
</feature>
<dbReference type="PANTHER" id="PTHR23112:SF37">
    <property type="entry name" value="G PROTEIN-COUPLED RECEPTOR GPR1"/>
    <property type="match status" value="1"/>
</dbReference>
<evidence type="ECO:0000313" key="10">
    <source>
        <dbReference type="Proteomes" id="UP000190274"/>
    </source>
</evidence>
<dbReference type="EMBL" id="LT598456">
    <property type="protein sequence ID" value="SCU80532.1"/>
    <property type="molecule type" value="Genomic_DNA"/>
</dbReference>
<accession>A0A1G4IUS9</accession>
<evidence type="ECO:0000256" key="4">
    <source>
        <dbReference type="ARBA" id="ARBA00023136"/>
    </source>
</evidence>
<dbReference type="STRING" id="1266660.A0A1G4IUS9"/>
<dbReference type="PANTHER" id="PTHR23112">
    <property type="entry name" value="G PROTEIN-COUPLED RECEPTOR 157-RELATED"/>
    <property type="match status" value="1"/>
</dbReference>
<evidence type="ECO:0000259" key="8">
    <source>
        <dbReference type="Pfam" id="PF11970"/>
    </source>
</evidence>
<feature type="compositionally biased region" description="Low complexity" evidence="5">
    <location>
        <begin position="857"/>
        <end position="868"/>
    </location>
</feature>
<evidence type="ECO:0000256" key="3">
    <source>
        <dbReference type="ARBA" id="ARBA00022989"/>
    </source>
</evidence>
<protein>
    <submittedName>
        <fullName evidence="9">LADA_0B08064g1_1</fullName>
    </submittedName>
</protein>
<dbReference type="AlphaFoldDB" id="A0A1G4IUS9"/>
<dbReference type="GO" id="GO:0005536">
    <property type="term" value="F:D-glucose binding"/>
    <property type="evidence" value="ECO:0007669"/>
    <property type="project" value="EnsemblFungi"/>
</dbReference>
<dbReference type="GO" id="GO:0001403">
    <property type="term" value="P:invasive growth in response to glucose limitation"/>
    <property type="evidence" value="ECO:0007669"/>
    <property type="project" value="EnsemblFungi"/>
</dbReference>
<dbReference type="OrthoDB" id="5368598at2759"/>
<comment type="subcellular location">
    <subcellularLocation>
        <location evidence="1">Membrane</location>
        <topology evidence="1">Multi-pass membrane protein</topology>
    </subcellularLocation>
</comment>
<feature type="transmembrane region" description="Helical" evidence="6">
    <location>
        <begin position="261"/>
        <end position="278"/>
    </location>
</feature>
<feature type="compositionally biased region" description="Polar residues" evidence="5">
    <location>
        <begin position="869"/>
        <end position="889"/>
    </location>
</feature>
<keyword evidence="4 6" id="KW-0472">Membrane</keyword>
<keyword evidence="2 6" id="KW-0812">Transmembrane</keyword>
<dbReference type="GO" id="GO:0009745">
    <property type="term" value="P:sucrose mediated signaling"/>
    <property type="evidence" value="ECO:0007669"/>
    <property type="project" value="EnsemblFungi"/>
</dbReference>
<evidence type="ECO:0000259" key="7">
    <source>
        <dbReference type="Pfam" id="PF11710"/>
    </source>
</evidence>
<evidence type="ECO:0000256" key="6">
    <source>
        <dbReference type="SAM" id="Phobius"/>
    </source>
</evidence>
<gene>
    <name evidence="9" type="ORF">LADA_0B08064G</name>
</gene>
<name>A0A1G4IUS9_9SACH</name>
<feature type="transmembrane region" description="Helical" evidence="6">
    <location>
        <begin position="182"/>
        <end position="203"/>
    </location>
</feature>
<feature type="region of interest" description="Disordered" evidence="5">
    <location>
        <begin position="835"/>
        <end position="920"/>
    </location>
</feature>
<proteinExistence type="predicted"/>
<dbReference type="GO" id="GO:0009731">
    <property type="term" value="P:detection of sucrose stimulus"/>
    <property type="evidence" value="ECO:0007669"/>
    <property type="project" value="EnsemblFungi"/>
</dbReference>
<feature type="compositionally biased region" description="Polar residues" evidence="5">
    <location>
        <begin position="441"/>
        <end position="457"/>
    </location>
</feature>
<feature type="transmembrane region" description="Helical" evidence="6">
    <location>
        <begin position="63"/>
        <end position="84"/>
    </location>
</feature>
<dbReference type="InterPro" id="IPR023041">
    <property type="entry name" value="Glucose_rcpt_Git3-like_N"/>
</dbReference>
<evidence type="ECO:0000256" key="1">
    <source>
        <dbReference type="ARBA" id="ARBA00004141"/>
    </source>
</evidence>
<evidence type="ECO:0000256" key="2">
    <source>
        <dbReference type="ARBA" id="ARBA00022692"/>
    </source>
</evidence>
<dbReference type="Proteomes" id="UP000190274">
    <property type="component" value="Chromosome B"/>
</dbReference>
<dbReference type="GO" id="GO:0004930">
    <property type="term" value="F:G protein-coupled receptor activity"/>
    <property type="evidence" value="ECO:0007669"/>
    <property type="project" value="EnsemblFungi"/>
</dbReference>
<keyword evidence="10" id="KW-1185">Reference proteome</keyword>
<feature type="transmembrane region" description="Helical" evidence="6">
    <location>
        <begin position="96"/>
        <end position="117"/>
    </location>
</feature>
<feature type="transmembrane region" description="Helical" evidence="6">
    <location>
        <begin position="137"/>
        <end position="162"/>
    </location>
</feature>
<feature type="region of interest" description="Disordered" evidence="5">
    <location>
        <begin position="379"/>
        <end position="521"/>
    </location>
</feature>
<keyword evidence="3 6" id="KW-1133">Transmembrane helix</keyword>
<dbReference type="Pfam" id="PF11970">
    <property type="entry name" value="GPR_Gpa2_C"/>
    <property type="match status" value="1"/>
</dbReference>